<dbReference type="Proteomes" id="UP000437017">
    <property type="component" value="Unassembled WGS sequence"/>
</dbReference>
<keyword evidence="3" id="KW-1185">Reference proteome</keyword>
<feature type="compositionally biased region" description="Polar residues" evidence="1">
    <location>
        <begin position="17"/>
        <end position="27"/>
    </location>
</feature>
<evidence type="ECO:0000313" key="3">
    <source>
        <dbReference type="Proteomes" id="UP000437017"/>
    </source>
</evidence>
<proteinExistence type="predicted"/>
<feature type="region of interest" description="Disordered" evidence="1">
    <location>
        <begin position="1"/>
        <end position="27"/>
    </location>
</feature>
<dbReference type="EMBL" id="SGJD01001420">
    <property type="protein sequence ID" value="KAB0400052.1"/>
    <property type="molecule type" value="Genomic_DNA"/>
</dbReference>
<comment type="caution">
    <text evidence="2">The sequence shown here is derived from an EMBL/GenBank/DDBJ whole genome shotgun (WGS) entry which is preliminary data.</text>
</comment>
<gene>
    <name evidence="2" type="ORF">E2I00_003618</name>
</gene>
<protein>
    <submittedName>
        <fullName evidence="2">Uncharacterized protein</fullName>
    </submittedName>
</protein>
<evidence type="ECO:0000256" key="1">
    <source>
        <dbReference type="SAM" id="MobiDB-lite"/>
    </source>
</evidence>
<accession>A0A643CIU5</accession>
<evidence type="ECO:0000313" key="2">
    <source>
        <dbReference type="EMBL" id="KAB0400052.1"/>
    </source>
</evidence>
<sequence length="84" mass="9472">MPAASGDSHHIHPIQAVQRNTGRPSSPKQIQFLKIGANLTWAGPRWEERAEKQGRELVVHDSFAIWSREPAFLLNLETGTRESE</sequence>
<dbReference type="AlphaFoldDB" id="A0A643CIU5"/>
<reference evidence="2 3" key="1">
    <citation type="journal article" date="2019" name="PLoS ONE">
        <title>Genomic analyses reveal an absence of contemporary introgressive admixture between fin whales and blue whales, despite known hybrids.</title>
        <authorList>
            <person name="Westbury M.V."/>
            <person name="Petersen B."/>
            <person name="Lorenzen E.D."/>
        </authorList>
    </citation>
    <scope>NUCLEOTIDE SEQUENCE [LARGE SCALE GENOMIC DNA]</scope>
    <source>
        <strain evidence="2">FinWhale-01</strain>
    </source>
</reference>
<name>A0A643CIU5_BALPH</name>
<organism evidence="2 3">
    <name type="scientific">Balaenoptera physalus</name>
    <name type="common">Fin whale</name>
    <name type="synonym">Balaena physalus</name>
    <dbReference type="NCBI Taxonomy" id="9770"/>
    <lineage>
        <taxon>Eukaryota</taxon>
        <taxon>Metazoa</taxon>
        <taxon>Chordata</taxon>
        <taxon>Craniata</taxon>
        <taxon>Vertebrata</taxon>
        <taxon>Euteleostomi</taxon>
        <taxon>Mammalia</taxon>
        <taxon>Eutheria</taxon>
        <taxon>Laurasiatheria</taxon>
        <taxon>Artiodactyla</taxon>
        <taxon>Whippomorpha</taxon>
        <taxon>Cetacea</taxon>
        <taxon>Mysticeti</taxon>
        <taxon>Balaenopteridae</taxon>
        <taxon>Balaenoptera</taxon>
    </lineage>
</organism>